<evidence type="ECO:0000256" key="3">
    <source>
        <dbReference type="ARBA" id="ARBA00022723"/>
    </source>
</evidence>
<keyword evidence="3" id="KW-0479">Metal-binding</keyword>
<evidence type="ECO:0000313" key="6">
    <source>
        <dbReference type="EMBL" id="UOF01531.1"/>
    </source>
</evidence>
<dbReference type="InterPro" id="IPR014191">
    <property type="entry name" value="Anaer_RNR_activator"/>
</dbReference>
<dbReference type="SUPFAM" id="SSF102114">
    <property type="entry name" value="Radical SAM enzymes"/>
    <property type="match status" value="1"/>
</dbReference>
<sequence>MNIYKYDILFQEVPNHISLGFYVCGCSLRCPGCHSPELWPENNGYALSEDLFESLLDRYSQKITCVVFLGGEWHPQKLVQLLSKASARGLKTALYTGLNDVSPELKSHLDFLKCGPWVARLGGLSSQTTNQIFWDVKNALKLNHLFQQQEIIKETP</sequence>
<evidence type="ECO:0000256" key="1">
    <source>
        <dbReference type="ARBA" id="ARBA00001966"/>
    </source>
</evidence>
<evidence type="ECO:0000256" key="2">
    <source>
        <dbReference type="ARBA" id="ARBA00022691"/>
    </source>
</evidence>
<dbReference type="RefSeq" id="WP_243537971.1">
    <property type="nucleotide sequence ID" value="NZ_CP093442.1"/>
</dbReference>
<keyword evidence="7" id="KW-1185">Reference proteome</keyword>
<accession>A0ABY4CCY5</accession>
<keyword evidence="4" id="KW-0408">Iron</keyword>
<keyword evidence="2" id="KW-0949">S-adenosyl-L-methionine</keyword>
<dbReference type="SFLD" id="SFLDS00029">
    <property type="entry name" value="Radical_SAM"/>
    <property type="match status" value="1"/>
</dbReference>
<proteinExistence type="predicted"/>
<dbReference type="NCBIfam" id="TIGR02826">
    <property type="entry name" value="RNR_activ_nrdG3"/>
    <property type="match status" value="1"/>
</dbReference>
<protein>
    <submittedName>
        <fullName evidence="6">Anaerobic ribonucleoside-triphosphate reductase activating protein</fullName>
    </submittedName>
</protein>
<comment type="cofactor">
    <cofactor evidence="1">
        <name>[4Fe-4S] cluster</name>
        <dbReference type="ChEBI" id="CHEBI:49883"/>
    </cofactor>
</comment>
<keyword evidence="5" id="KW-0411">Iron-sulfur</keyword>
<organism evidence="6 7">
    <name type="scientific">Bdellovibrio reynosensis</name>
    <dbReference type="NCBI Taxonomy" id="2835041"/>
    <lineage>
        <taxon>Bacteria</taxon>
        <taxon>Pseudomonadati</taxon>
        <taxon>Bdellovibrionota</taxon>
        <taxon>Bdellovibrionia</taxon>
        <taxon>Bdellovibrionales</taxon>
        <taxon>Pseudobdellovibrionaceae</taxon>
        <taxon>Bdellovibrio</taxon>
    </lineage>
</organism>
<gene>
    <name evidence="6" type="primary">nrdG</name>
    <name evidence="6" type="ORF">MNR06_01005</name>
</gene>
<dbReference type="InterPro" id="IPR013785">
    <property type="entry name" value="Aldolase_TIM"/>
</dbReference>
<dbReference type="InterPro" id="IPR007197">
    <property type="entry name" value="rSAM"/>
</dbReference>
<dbReference type="Proteomes" id="UP000830116">
    <property type="component" value="Chromosome"/>
</dbReference>
<evidence type="ECO:0000313" key="7">
    <source>
        <dbReference type="Proteomes" id="UP000830116"/>
    </source>
</evidence>
<evidence type="ECO:0000256" key="5">
    <source>
        <dbReference type="ARBA" id="ARBA00023014"/>
    </source>
</evidence>
<dbReference type="EMBL" id="CP093442">
    <property type="protein sequence ID" value="UOF01531.1"/>
    <property type="molecule type" value="Genomic_DNA"/>
</dbReference>
<evidence type="ECO:0000256" key="4">
    <source>
        <dbReference type="ARBA" id="ARBA00023004"/>
    </source>
</evidence>
<reference evidence="6" key="1">
    <citation type="submission" date="2022-03" db="EMBL/GenBank/DDBJ databases">
        <title>Genome Identification and Characterization of new species Bdellovibrio reynosense LBG001 sp. nov. from a Mexico soil sample.</title>
        <authorList>
            <person name="Camilli A."/>
            <person name="Ajao Y."/>
            <person name="Guo X."/>
        </authorList>
    </citation>
    <scope>NUCLEOTIDE SEQUENCE</scope>
    <source>
        <strain evidence="6">LBG001</strain>
    </source>
</reference>
<dbReference type="Gene3D" id="3.20.20.70">
    <property type="entry name" value="Aldolase class I"/>
    <property type="match status" value="1"/>
</dbReference>
<dbReference type="Pfam" id="PF13353">
    <property type="entry name" value="Fer4_12"/>
    <property type="match status" value="1"/>
</dbReference>
<name>A0ABY4CCY5_9BACT</name>
<dbReference type="InterPro" id="IPR058240">
    <property type="entry name" value="rSAM_sf"/>
</dbReference>